<keyword evidence="1" id="KW-1133">Transmembrane helix</keyword>
<keyword evidence="3" id="KW-1185">Reference proteome</keyword>
<feature type="transmembrane region" description="Helical" evidence="1">
    <location>
        <begin position="6"/>
        <end position="29"/>
    </location>
</feature>
<accession>A0A7J7MWT9</accession>
<dbReference type="Proteomes" id="UP000541444">
    <property type="component" value="Unassembled WGS sequence"/>
</dbReference>
<dbReference type="AlphaFoldDB" id="A0A7J7MWT9"/>
<dbReference type="EMBL" id="JACGCM010001193">
    <property type="protein sequence ID" value="KAF6159294.1"/>
    <property type="molecule type" value="Genomic_DNA"/>
</dbReference>
<evidence type="ECO:0000256" key="1">
    <source>
        <dbReference type="SAM" id="Phobius"/>
    </source>
</evidence>
<sequence>LSTSTFLSLVAVVSAGTTSFKLPVIILFVDVSRVCTFSIVCVLSVTVGTTIVWGCDNPVPSSCSLSERGSILLPVTPNSGSSVNNTLEALHKSLIAQR</sequence>
<feature type="transmembrane region" description="Helical" evidence="1">
    <location>
        <begin position="36"/>
        <end position="54"/>
    </location>
</feature>
<keyword evidence="1" id="KW-0812">Transmembrane</keyword>
<organism evidence="2 3">
    <name type="scientific">Kingdonia uniflora</name>
    <dbReference type="NCBI Taxonomy" id="39325"/>
    <lineage>
        <taxon>Eukaryota</taxon>
        <taxon>Viridiplantae</taxon>
        <taxon>Streptophyta</taxon>
        <taxon>Embryophyta</taxon>
        <taxon>Tracheophyta</taxon>
        <taxon>Spermatophyta</taxon>
        <taxon>Magnoliopsida</taxon>
        <taxon>Ranunculales</taxon>
        <taxon>Circaeasteraceae</taxon>
        <taxon>Kingdonia</taxon>
    </lineage>
</organism>
<feature type="non-terminal residue" evidence="2">
    <location>
        <position position="98"/>
    </location>
</feature>
<proteinExistence type="predicted"/>
<evidence type="ECO:0000313" key="3">
    <source>
        <dbReference type="Proteomes" id="UP000541444"/>
    </source>
</evidence>
<name>A0A7J7MWT9_9MAGN</name>
<keyword evidence="1" id="KW-0472">Membrane</keyword>
<gene>
    <name evidence="2" type="ORF">GIB67_032065</name>
</gene>
<comment type="caution">
    <text evidence="2">The sequence shown here is derived from an EMBL/GenBank/DDBJ whole genome shotgun (WGS) entry which is preliminary data.</text>
</comment>
<protein>
    <submittedName>
        <fullName evidence="2">Uncharacterized protein</fullName>
    </submittedName>
</protein>
<evidence type="ECO:0000313" key="2">
    <source>
        <dbReference type="EMBL" id="KAF6159294.1"/>
    </source>
</evidence>
<reference evidence="2 3" key="1">
    <citation type="journal article" date="2020" name="IScience">
        <title>Genome Sequencing of the Endangered Kingdonia uniflora (Circaeasteraceae, Ranunculales) Reveals Potential Mechanisms of Evolutionary Specialization.</title>
        <authorList>
            <person name="Sun Y."/>
            <person name="Deng T."/>
            <person name="Zhang A."/>
            <person name="Moore M.J."/>
            <person name="Landis J.B."/>
            <person name="Lin N."/>
            <person name="Zhang H."/>
            <person name="Zhang X."/>
            <person name="Huang J."/>
            <person name="Zhang X."/>
            <person name="Sun H."/>
            <person name="Wang H."/>
        </authorList>
    </citation>
    <scope>NUCLEOTIDE SEQUENCE [LARGE SCALE GENOMIC DNA]</scope>
    <source>
        <strain evidence="2">TB1705</strain>
        <tissue evidence="2">Leaf</tissue>
    </source>
</reference>